<dbReference type="GO" id="GO:0008360">
    <property type="term" value="P:regulation of cell shape"/>
    <property type="evidence" value="ECO:0007669"/>
    <property type="project" value="UniProtKB-UniRule"/>
</dbReference>
<dbReference type="SUPFAM" id="SSF47090">
    <property type="entry name" value="PGBD-like"/>
    <property type="match status" value="1"/>
</dbReference>
<feature type="domain" description="L,D-TPase catalytic" evidence="8">
    <location>
        <begin position="316"/>
        <end position="492"/>
    </location>
</feature>
<dbReference type="GO" id="GO:0071555">
    <property type="term" value="P:cell wall organization"/>
    <property type="evidence" value="ECO:0007669"/>
    <property type="project" value="UniProtKB-UniRule"/>
</dbReference>
<dbReference type="EMBL" id="CP004393">
    <property type="protein sequence ID" value="AJE47355.1"/>
    <property type="molecule type" value="Genomic_DNA"/>
</dbReference>
<evidence type="ECO:0000256" key="4">
    <source>
        <dbReference type="ARBA" id="ARBA00022960"/>
    </source>
</evidence>
<protein>
    <recommendedName>
        <fullName evidence="8">L,D-TPase catalytic domain-containing protein</fullName>
    </recommendedName>
</protein>
<keyword evidence="4 7" id="KW-0133">Cell shape</keyword>
<dbReference type="Gene3D" id="2.40.440.10">
    <property type="entry name" value="L,D-transpeptidase catalytic domain-like"/>
    <property type="match status" value="1"/>
</dbReference>
<evidence type="ECO:0000256" key="7">
    <source>
        <dbReference type="PROSITE-ProRule" id="PRU01373"/>
    </source>
</evidence>
<dbReference type="GO" id="GO:0016740">
    <property type="term" value="F:transferase activity"/>
    <property type="evidence" value="ECO:0007669"/>
    <property type="project" value="UniProtKB-KW"/>
</dbReference>
<feature type="active site" description="Proton donor/acceptor" evidence="7">
    <location>
        <position position="448"/>
    </location>
</feature>
<reference evidence="9 10" key="1">
    <citation type="journal article" date="2014" name="Int. J. Syst. Evol. Microbiol.">
        <title>Celeribacter indicus sp. nov., a polycyclic aromatic hydrocarbon-degrading bacterium from deep-sea sediment and reclassification of Huaishuia halophila as Celeribacter halophilus comb. nov.</title>
        <authorList>
            <person name="Lai Q."/>
            <person name="Cao J."/>
            <person name="Yuan J."/>
            <person name="Li F."/>
            <person name="Shao Z."/>
        </authorList>
    </citation>
    <scope>NUCLEOTIDE SEQUENCE [LARGE SCALE GENOMIC DNA]</scope>
    <source>
        <strain evidence="9">P73</strain>
    </source>
</reference>
<accession>A0A0B5E1S3</accession>
<dbReference type="HOGENOM" id="CLU_020360_3_4_5"/>
<dbReference type="InterPro" id="IPR036366">
    <property type="entry name" value="PGBDSf"/>
</dbReference>
<dbReference type="GO" id="GO:0009252">
    <property type="term" value="P:peptidoglycan biosynthetic process"/>
    <property type="evidence" value="ECO:0007669"/>
    <property type="project" value="UniProtKB-UniPathway"/>
</dbReference>
<evidence type="ECO:0000259" key="8">
    <source>
        <dbReference type="PROSITE" id="PS52029"/>
    </source>
</evidence>
<dbReference type="CDD" id="cd16913">
    <property type="entry name" value="YkuD_like"/>
    <property type="match status" value="1"/>
</dbReference>
<sequence>MMLFFPLARRGRNENESPLRGGLRAVTLAASVSLGALSGAAVLTVAPAPVAAQQVSALMQSIAEAAAESKDLTAFYRANGYTPVFADDSARARARRQALLRAVQLAPEKGLAPYDTTLLTADLRAIRSERDLGRAEVAMAKLFLDYARDVQTGQLVPSRIDSGIVRQVPYRDGVSVLTNFARSNPQAYLRALEPSSPEYARLLREKARLEEVLAQGGWGQEVPGSKYEAGQSGNGVVILRNRLMAMGYLPRSASTSYDADMSRAVQLFQIRHGLAPDGVAGPGTLSQINVPPEERLASILVAIERERWMNFDRGQRHIWVNLTDFTAKIMDNDRVTFETRSVIGATQPDRRSPEFSDEMEFMVINPTWNVPRSITVKEYLPMMQRNPNAAGHLRIVDRNGRTVPRSAINFAAYTPSTFPFAMKEPPSDGNALGLVKFMFPNKYNIYLHDTPSKSLFGHETRAYSHGCIRLQQPFDFAYTLLARQTSDPEGFFRARLNTGRETVVELEQHVPVHLVYRTAITLPKGGMEYRRDIYGRDEKIWQALQQKGVQLRAVGG</sequence>
<evidence type="ECO:0000313" key="10">
    <source>
        <dbReference type="Proteomes" id="UP000031521"/>
    </source>
</evidence>
<gene>
    <name evidence="9" type="ORF">P73_2640</name>
</gene>
<dbReference type="PANTHER" id="PTHR41533">
    <property type="entry name" value="L,D-TRANSPEPTIDASE HI_1667-RELATED"/>
    <property type="match status" value="1"/>
</dbReference>
<dbReference type="Pfam" id="PF03734">
    <property type="entry name" value="YkuD"/>
    <property type="match status" value="1"/>
</dbReference>
<dbReference type="PANTHER" id="PTHR41533:SF2">
    <property type="entry name" value="BLR7131 PROTEIN"/>
    <property type="match status" value="1"/>
</dbReference>
<evidence type="ECO:0000256" key="6">
    <source>
        <dbReference type="ARBA" id="ARBA00023316"/>
    </source>
</evidence>
<keyword evidence="10" id="KW-1185">Reference proteome</keyword>
<dbReference type="PROSITE" id="PS52029">
    <property type="entry name" value="LD_TPASE"/>
    <property type="match status" value="1"/>
</dbReference>
<dbReference type="Gene3D" id="1.10.101.10">
    <property type="entry name" value="PGBD-like superfamily/PGBD"/>
    <property type="match status" value="1"/>
</dbReference>
<dbReference type="AlphaFoldDB" id="A0A0B5E1S3"/>
<keyword evidence="6 7" id="KW-0961">Cell wall biogenesis/degradation</keyword>
<dbReference type="UniPathway" id="UPA00219"/>
<name>A0A0B5E1S3_9RHOB</name>
<dbReference type="STRING" id="1208324.P73_2640"/>
<feature type="active site" description="Nucleophile" evidence="7">
    <location>
        <position position="467"/>
    </location>
</feature>
<keyword evidence="3" id="KW-0808">Transferase</keyword>
<evidence type="ECO:0000256" key="1">
    <source>
        <dbReference type="ARBA" id="ARBA00004752"/>
    </source>
</evidence>
<dbReference type="InterPro" id="IPR038063">
    <property type="entry name" value="Transpep_catalytic_dom"/>
</dbReference>
<comment type="similarity">
    <text evidence="2">Belongs to the YkuD family.</text>
</comment>
<organism evidence="9 10">
    <name type="scientific">Celeribacter indicus</name>
    <dbReference type="NCBI Taxonomy" id="1208324"/>
    <lineage>
        <taxon>Bacteria</taxon>
        <taxon>Pseudomonadati</taxon>
        <taxon>Pseudomonadota</taxon>
        <taxon>Alphaproteobacteria</taxon>
        <taxon>Rhodobacterales</taxon>
        <taxon>Roseobacteraceae</taxon>
        <taxon>Celeribacter</taxon>
    </lineage>
</organism>
<evidence type="ECO:0000256" key="5">
    <source>
        <dbReference type="ARBA" id="ARBA00022984"/>
    </source>
</evidence>
<evidence type="ECO:0000256" key="3">
    <source>
        <dbReference type="ARBA" id="ARBA00022679"/>
    </source>
</evidence>
<dbReference type="KEGG" id="cid:P73_2640"/>
<proteinExistence type="inferred from homology"/>
<dbReference type="SUPFAM" id="SSF141523">
    <property type="entry name" value="L,D-transpeptidase catalytic domain-like"/>
    <property type="match status" value="1"/>
</dbReference>
<keyword evidence="5 7" id="KW-0573">Peptidoglycan synthesis</keyword>
<comment type="pathway">
    <text evidence="1 7">Cell wall biogenesis; peptidoglycan biosynthesis.</text>
</comment>
<dbReference type="GO" id="GO:0004180">
    <property type="term" value="F:carboxypeptidase activity"/>
    <property type="evidence" value="ECO:0007669"/>
    <property type="project" value="UniProtKB-ARBA"/>
</dbReference>
<dbReference type="InterPro" id="IPR045380">
    <property type="entry name" value="LD_TPept_scaffold_dom"/>
</dbReference>
<dbReference type="InterPro" id="IPR052905">
    <property type="entry name" value="LD-transpeptidase_YkuD-like"/>
</dbReference>
<dbReference type="InterPro" id="IPR002477">
    <property type="entry name" value="Peptidoglycan-bd-like"/>
</dbReference>
<dbReference type="InterPro" id="IPR005490">
    <property type="entry name" value="LD_TPept_cat_dom"/>
</dbReference>
<evidence type="ECO:0000256" key="2">
    <source>
        <dbReference type="ARBA" id="ARBA00005992"/>
    </source>
</evidence>
<dbReference type="Proteomes" id="UP000031521">
    <property type="component" value="Chromosome"/>
</dbReference>
<dbReference type="Pfam" id="PF01471">
    <property type="entry name" value="PG_binding_1"/>
    <property type="match status" value="1"/>
</dbReference>
<dbReference type="InterPro" id="IPR036365">
    <property type="entry name" value="PGBD-like_sf"/>
</dbReference>
<dbReference type="Pfam" id="PF20142">
    <property type="entry name" value="Scaffold"/>
    <property type="match status" value="1"/>
</dbReference>
<evidence type="ECO:0000313" key="9">
    <source>
        <dbReference type="EMBL" id="AJE47355.1"/>
    </source>
</evidence>